<evidence type="ECO:0000313" key="2">
    <source>
        <dbReference type="Proteomes" id="UP000887566"/>
    </source>
</evidence>
<dbReference type="Proteomes" id="UP000887566">
    <property type="component" value="Unplaced"/>
</dbReference>
<feature type="region of interest" description="Disordered" evidence="1">
    <location>
        <begin position="1"/>
        <end position="74"/>
    </location>
</feature>
<evidence type="ECO:0000256" key="1">
    <source>
        <dbReference type="SAM" id="MobiDB-lite"/>
    </source>
</evidence>
<sequence>MLGQIKIPNLPDDADVRVPLLSSKESPSSNRSTDALNSSGKRENQKNNNSFSTAVPGRASIPRSPLIVRRSSTEGVPARRMSIVPLVKAEMCATVVTVKNIHLSRARFLAFMGLNGRQGPLPNKMQPEPTSPSPAPF</sequence>
<dbReference type="WBParaSite" id="PSAMB.scaffold87size82396.g1575.t1">
    <property type="protein sequence ID" value="PSAMB.scaffold87size82396.g1575.t1"/>
    <property type="gene ID" value="PSAMB.scaffold87size82396.g1575"/>
</dbReference>
<name>A0A914XI64_9BILA</name>
<proteinExistence type="predicted"/>
<keyword evidence="2" id="KW-1185">Reference proteome</keyword>
<feature type="region of interest" description="Disordered" evidence="1">
    <location>
        <begin position="118"/>
        <end position="137"/>
    </location>
</feature>
<accession>A0A914XI64</accession>
<dbReference type="AlphaFoldDB" id="A0A914XI64"/>
<feature type="compositionally biased region" description="Polar residues" evidence="1">
    <location>
        <begin position="23"/>
        <end position="39"/>
    </location>
</feature>
<protein>
    <submittedName>
        <fullName evidence="3">Uncharacterized protein</fullName>
    </submittedName>
</protein>
<evidence type="ECO:0000313" key="3">
    <source>
        <dbReference type="WBParaSite" id="PSAMB.scaffold87size82396.g1575.t1"/>
    </source>
</evidence>
<reference evidence="3" key="1">
    <citation type="submission" date="2022-11" db="UniProtKB">
        <authorList>
            <consortium name="WormBaseParasite"/>
        </authorList>
    </citation>
    <scope>IDENTIFICATION</scope>
</reference>
<organism evidence="2 3">
    <name type="scientific">Plectus sambesii</name>
    <dbReference type="NCBI Taxonomy" id="2011161"/>
    <lineage>
        <taxon>Eukaryota</taxon>
        <taxon>Metazoa</taxon>
        <taxon>Ecdysozoa</taxon>
        <taxon>Nematoda</taxon>
        <taxon>Chromadorea</taxon>
        <taxon>Plectida</taxon>
        <taxon>Plectina</taxon>
        <taxon>Plectoidea</taxon>
        <taxon>Plectidae</taxon>
        <taxon>Plectus</taxon>
    </lineage>
</organism>